<accession>A0AAN9SS35</accession>
<dbReference type="AlphaFoldDB" id="A0AAN9SS35"/>
<sequence>MKSYETKKYKKGLKAVDPILKKKFLNHEETLSMKGLTLNCMDRKAEAYELVRQGLKPTKNVRTDNTGFR</sequence>
<evidence type="ECO:0000313" key="1">
    <source>
        <dbReference type="EMBL" id="KAK7399658.1"/>
    </source>
</evidence>
<protein>
    <submittedName>
        <fullName evidence="1">Uncharacterized protein</fullName>
    </submittedName>
</protein>
<proteinExistence type="predicted"/>
<gene>
    <name evidence="1" type="ORF">VNO78_10845</name>
</gene>
<dbReference type="EMBL" id="JAYMYS010000003">
    <property type="protein sequence ID" value="KAK7399658.1"/>
    <property type="molecule type" value="Genomic_DNA"/>
</dbReference>
<dbReference type="Proteomes" id="UP001386955">
    <property type="component" value="Unassembled WGS sequence"/>
</dbReference>
<comment type="caution">
    <text evidence="1">The sequence shown here is derived from an EMBL/GenBank/DDBJ whole genome shotgun (WGS) entry which is preliminary data.</text>
</comment>
<keyword evidence="2" id="KW-1185">Reference proteome</keyword>
<organism evidence="1 2">
    <name type="scientific">Psophocarpus tetragonolobus</name>
    <name type="common">Winged bean</name>
    <name type="synonym">Dolichos tetragonolobus</name>
    <dbReference type="NCBI Taxonomy" id="3891"/>
    <lineage>
        <taxon>Eukaryota</taxon>
        <taxon>Viridiplantae</taxon>
        <taxon>Streptophyta</taxon>
        <taxon>Embryophyta</taxon>
        <taxon>Tracheophyta</taxon>
        <taxon>Spermatophyta</taxon>
        <taxon>Magnoliopsida</taxon>
        <taxon>eudicotyledons</taxon>
        <taxon>Gunneridae</taxon>
        <taxon>Pentapetalae</taxon>
        <taxon>rosids</taxon>
        <taxon>fabids</taxon>
        <taxon>Fabales</taxon>
        <taxon>Fabaceae</taxon>
        <taxon>Papilionoideae</taxon>
        <taxon>50 kb inversion clade</taxon>
        <taxon>NPAAA clade</taxon>
        <taxon>indigoferoid/millettioid clade</taxon>
        <taxon>Phaseoleae</taxon>
        <taxon>Psophocarpus</taxon>
    </lineage>
</organism>
<dbReference type="GO" id="GO:0005737">
    <property type="term" value="C:cytoplasm"/>
    <property type="evidence" value="ECO:0007669"/>
    <property type="project" value="TreeGrafter"/>
</dbReference>
<dbReference type="Gene3D" id="1.25.40.1040">
    <property type="match status" value="1"/>
</dbReference>
<dbReference type="PANTHER" id="PTHR22767:SF2">
    <property type="entry name" value="N(ALPHA)-ACETYLTRANSFERASE 15_16, ISOFORM A"/>
    <property type="match status" value="1"/>
</dbReference>
<dbReference type="PANTHER" id="PTHR22767">
    <property type="entry name" value="N-TERMINAL ACETYLTRANSFERASE-RELATED"/>
    <property type="match status" value="1"/>
</dbReference>
<evidence type="ECO:0000313" key="2">
    <source>
        <dbReference type="Proteomes" id="UP001386955"/>
    </source>
</evidence>
<name>A0AAN9SS35_PSOTE</name>
<reference evidence="1 2" key="1">
    <citation type="submission" date="2024-01" db="EMBL/GenBank/DDBJ databases">
        <title>The genomes of 5 underutilized Papilionoideae crops provide insights into root nodulation and disease resistanc.</title>
        <authorList>
            <person name="Jiang F."/>
        </authorList>
    </citation>
    <scope>NUCLEOTIDE SEQUENCE [LARGE SCALE GENOMIC DNA]</scope>
    <source>
        <strain evidence="1">DUOXIRENSHENG_FW03</strain>
        <tissue evidence="1">Leaves</tissue>
    </source>
</reference>